<sequence>VEGVAVGFMSVCSRVNLPLLHECFDLGPFHGLCVPHPDDILETPQEIDVQEDQ</sequence>
<dbReference type="AlphaFoldDB" id="A0A5E4CNF5"/>
<dbReference type="InterPro" id="IPR032151">
    <property type="entry name" value="CFAP61_N"/>
</dbReference>
<dbReference type="Pfam" id="PF16092">
    <property type="entry name" value="CFAP61_N"/>
    <property type="match status" value="1"/>
</dbReference>
<proteinExistence type="predicted"/>
<evidence type="ECO:0000313" key="3">
    <source>
        <dbReference type="Proteomes" id="UP000335636"/>
    </source>
</evidence>
<organism evidence="2 3">
    <name type="scientific">Marmota monax</name>
    <name type="common">Woodchuck</name>
    <dbReference type="NCBI Taxonomy" id="9995"/>
    <lineage>
        <taxon>Eukaryota</taxon>
        <taxon>Metazoa</taxon>
        <taxon>Chordata</taxon>
        <taxon>Craniata</taxon>
        <taxon>Vertebrata</taxon>
        <taxon>Euteleostomi</taxon>
        <taxon>Mammalia</taxon>
        <taxon>Eutheria</taxon>
        <taxon>Euarchontoglires</taxon>
        <taxon>Glires</taxon>
        <taxon>Rodentia</taxon>
        <taxon>Sciuromorpha</taxon>
        <taxon>Sciuridae</taxon>
        <taxon>Xerinae</taxon>
        <taxon>Marmotini</taxon>
        <taxon>Marmota</taxon>
    </lineage>
</organism>
<evidence type="ECO:0000259" key="1">
    <source>
        <dbReference type="Pfam" id="PF16092"/>
    </source>
</evidence>
<accession>A0A5E4CNF5</accession>
<dbReference type="Proteomes" id="UP000335636">
    <property type="component" value="Unassembled WGS sequence"/>
</dbReference>
<keyword evidence="3" id="KW-1185">Reference proteome</keyword>
<gene>
    <name evidence="2" type="ORF">MONAX_5E042248</name>
</gene>
<feature type="domain" description="Cilia- and flagella-associated protein 61 N-terminal" evidence="1">
    <location>
        <begin position="2"/>
        <end position="33"/>
    </location>
</feature>
<feature type="non-terminal residue" evidence="2">
    <location>
        <position position="53"/>
    </location>
</feature>
<feature type="non-terminal residue" evidence="2">
    <location>
        <position position="1"/>
    </location>
</feature>
<name>A0A5E4CNF5_MARMO</name>
<reference evidence="2" key="1">
    <citation type="submission" date="2019-04" db="EMBL/GenBank/DDBJ databases">
        <authorList>
            <person name="Alioto T."/>
            <person name="Alioto T."/>
        </authorList>
    </citation>
    <scope>NUCLEOTIDE SEQUENCE [LARGE SCALE GENOMIC DNA]</scope>
</reference>
<comment type="caution">
    <text evidence="2">The sequence shown here is derived from an EMBL/GenBank/DDBJ whole genome shotgun (WGS) entry which is preliminary data.</text>
</comment>
<evidence type="ECO:0000313" key="2">
    <source>
        <dbReference type="EMBL" id="VTJ82820.1"/>
    </source>
</evidence>
<dbReference type="EMBL" id="CABDUW010001583">
    <property type="protein sequence ID" value="VTJ82820.1"/>
    <property type="molecule type" value="Genomic_DNA"/>
</dbReference>
<protein>
    <recommendedName>
        <fullName evidence="1">Cilia- and flagella-associated protein 61 N-terminal domain-containing protein</fullName>
    </recommendedName>
</protein>